<dbReference type="GeneID" id="35094458"/>
<evidence type="ECO:0000256" key="1">
    <source>
        <dbReference type="SAM" id="Phobius"/>
    </source>
</evidence>
<dbReference type="EMBL" id="MG255143">
    <property type="protein sequence ID" value="ATU07144.1"/>
    <property type="molecule type" value="Genomic_DNA"/>
</dbReference>
<dbReference type="RefSeq" id="YP_009443923.1">
    <property type="nucleotide sequence ID" value="NC_036366.1"/>
</dbReference>
<protein>
    <submittedName>
        <fullName evidence="2">NADH dehydrogenase subunit 6</fullName>
    </submittedName>
</protein>
<feature type="transmembrane region" description="Helical" evidence="1">
    <location>
        <begin position="80"/>
        <end position="99"/>
    </location>
</feature>
<sequence length="165" mass="19523">MFMTTSTMFMLSMIFFMLNTPLSMGLILILQTICMSILMGMMMKSFWFSYMLILIFIGGMLMMFLYVITLSTNKKFKFKYSYMKTLILMTTMFLLYSTLDPMMISPEMMYNKLNINDNLNMLNLMKMFCTYSNPLLILMVNYLFMTLMSVESIINNSFAPLRKMF</sequence>
<gene>
    <name evidence="2" type="primary">ND6</name>
</gene>
<proteinExistence type="predicted"/>
<dbReference type="AlphaFoldDB" id="A0A343QCJ7"/>
<evidence type="ECO:0000313" key="2">
    <source>
        <dbReference type="EMBL" id="ATU07144.1"/>
    </source>
</evidence>
<dbReference type="CTD" id="4541"/>
<keyword evidence="2" id="KW-0496">Mitochondrion</keyword>
<keyword evidence="1" id="KW-1133">Transmembrane helix</keyword>
<feature type="transmembrane region" description="Helical" evidence="1">
    <location>
        <begin position="135"/>
        <end position="154"/>
    </location>
</feature>
<name>A0A343QCJ7_9NEOP</name>
<keyword evidence="1" id="KW-0472">Membrane</keyword>
<feature type="transmembrane region" description="Helical" evidence="1">
    <location>
        <begin position="47"/>
        <end position="68"/>
    </location>
</feature>
<reference evidence="2" key="1">
    <citation type="journal article" date="2017" name="Mol. Phylogenet. Evol.">
        <title>Mitochondrial phylogenomics and genome rearrangements in the barklice (Insecta: Psocodea).</title>
        <authorList>
            <person name="Yoshizawa K."/>
            <person name="Johnson K.P."/>
            <person name="Sweet A.D."/>
            <person name="Yao I."/>
            <person name="Ferreira R.L."/>
            <person name="Cameron S.L."/>
        </authorList>
    </citation>
    <scope>NUCLEOTIDE SEQUENCE</scope>
</reference>
<keyword evidence="1" id="KW-0812">Transmembrane</keyword>
<geneLocation type="mitochondrion" evidence="2"/>
<organism evidence="2">
    <name type="scientific">Stimulopalpus japonicus</name>
    <dbReference type="NCBI Taxonomy" id="209965"/>
    <lineage>
        <taxon>Eukaryota</taxon>
        <taxon>Metazoa</taxon>
        <taxon>Ecdysozoa</taxon>
        <taxon>Arthropoda</taxon>
        <taxon>Hexapoda</taxon>
        <taxon>Insecta</taxon>
        <taxon>Pterygota</taxon>
        <taxon>Neoptera</taxon>
        <taxon>Paraneoptera</taxon>
        <taxon>Psocodea</taxon>
        <taxon>Troctomorpha</taxon>
        <taxon>Amphientometae</taxon>
        <taxon>Amphientomidae</taxon>
        <taxon>Stimulopalpus</taxon>
    </lineage>
</organism>
<accession>A0A343QCJ7</accession>